<feature type="transmembrane region" description="Helical" evidence="7">
    <location>
        <begin position="140"/>
        <end position="160"/>
    </location>
</feature>
<dbReference type="EMBL" id="CP017812">
    <property type="protein sequence ID" value="AOZ73320.1"/>
    <property type="molecule type" value="Genomic_DNA"/>
</dbReference>
<comment type="similarity">
    <text evidence="2 6">Belongs to the ABC-3 integral membrane protein family.</text>
</comment>
<evidence type="ECO:0000256" key="7">
    <source>
        <dbReference type="SAM" id="Phobius"/>
    </source>
</evidence>
<feature type="transmembrane region" description="Helical" evidence="7">
    <location>
        <begin position="69"/>
        <end position="88"/>
    </location>
</feature>
<feature type="transmembrane region" description="Helical" evidence="7">
    <location>
        <begin position="6"/>
        <end position="28"/>
    </location>
</feature>
<dbReference type="GO" id="GO:0043190">
    <property type="term" value="C:ATP-binding cassette (ABC) transporter complex"/>
    <property type="evidence" value="ECO:0007669"/>
    <property type="project" value="InterPro"/>
</dbReference>
<keyword evidence="9" id="KW-1185">Reference proteome</keyword>
<evidence type="ECO:0000313" key="9">
    <source>
        <dbReference type="Proteomes" id="UP000176288"/>
    </source>
</evidence>
<sequence>MSSMFLLPSVEIVLVSALCGLVGVLALLRQRIFFTQALTHATFPGAVAGVVLLGLFVPELSGSHPWLSAAIFLGATVGCLLLAGALQLGLRLPGQSSQAVAGVLLTAAFALGYFLAKWFAPLPVRISSFLTGNLLNVNRADLALTTICLALAIGVALTRGRHLIALCFDEVGWMARGGNRTWLDALLSILIIAVVVVSLPAVGSILAIGLIAGPAAGLARVIPSAPWLLVLAPIWAAFWGLAGLWVSVATNLATGGTIALAAALGYLLPALAGRVLGKENDGSRKATVIP</sequence>
<dbReference type="Proteomes" id="UP000176288">
    <property type="component" value="Chromosome"/>
</dbReference>
<evidence type="ECO:0000256" key="4">
    <source>
        <dbReference type="ARBA" id="ARBA00022989"/>
    </source>
</evidence>
<evidence type="ECO:0000256" key="6">
    <source>
        <dbReference type="RuleBase" id="RU003943"/>
    </source>
</evidence>
<accession>A0A1D9MME9</accession>
<dbReference type="InterPro" id="IPR001626">
    <property type="entry name" value="ABC_TroCD"/>
</dbReference>
<evidence type="ECO:0008006" key="10">
    <source>
        <dbReference type="Google" id="ProtNLM"/>
    </source>
</evidence>
<dbReference type="PANTHER" id="PTHR30477">
    <property type="entry name" value="ABC-TRANSPORTER METAL-BINDING PROTEIN"/>
    <property type="match status" value="1"/>
</dbReference>
<feature type="transmembrane region" description="Helical" evidence="7">
    <location>
        <begin position="100"/>
        <end position="120"/>
    </location>
</feature>
<dbReference type="Pfam" id="PF00950">
    <property type="entry name" value="ABC-3"/>
    <property type="match status" value="1"/>
</dbReference>
<feature type="transmembrane region" description="Helical" evidence="7">
    <location>
        <begin position="252"/>
        <end position="276"/>
    </location>
</feature>
<dbReference type="OrthoDB" id="3260923at2"/>
<evidence type="ECO:0000256" key="5">
    <source>
        <dbReference type="ARBA" id="ARBA00023136"/>
    </source>
</evidence>
<keyword evidence="6" id="KW-0813">Transport</keyword>
<keyword evidence="3 6" id="KW-0812">Transmembrane</keyword>
<protein>
    <recommendedName>
        <fullName evidence="10">Metal ABC transporter permease</fullName>
    </recommendedName>
</protein>
<dbReference type="AlphaFoldDB" id="A0A1D9MME9"/>
<dbReference type="GO" id="GO:0055085">
    <property type="term" value="P:transmembrane transport"/>
    <property type="evidence" value="ECO:0007669"/>
    <property type="project" value="InterPro"/>
</dbReference>
<dbReference type="RefSeq" id="WP_071164783.1">
    <property type="nucleotide sequence ID" value="NZ_CP017812.1"/>
</dbReference>
<dbReference type="KEGG" id="avu:BK816_08550"/>
<dbReference type="SUPFAM" id="SSF81345">
    <property type="entry name" value="ABC transporter involved in vitamin B12 uptake, BtuC"/>
    <property type="match status" value="1"/>
</dbReference>
<name>A0A1D9MME9_9ACTO</name>
<keyword evidence="4 7" id="KW-1133">Transmembrane helix</keyword>
<evidence type="ECO:0000256" key="3">
    <source>
        <dbReference type="ARBA" id="ARBA00022692"/>
    </source>
</evidence>
<dbReference type="STRING" id="1912795.BK816_08550"/>
<feature type="transmembrane region" description="Helical" evidence="7">
    <location>
        <begin position="37"/>
        <end position="57"/>
    </location>
</feature>
<evidence type="ECO:0000256" key="2">
    <source>
        <dbReference type="ARBA" id="ARBA00008034"/>
    </source>
</evidence>
<dbReference type="InterPro" id="IPR037294">
    <property type="entry name" value="ABC_BtuC-like"/>
</dbReference>
<feature type="transmembrane region" description="Helical" evidence="7">
    <location>
        <begin position="227"/>
        <end position="246"/>
    </location>
</feature>
<dbReference type="PANTHER" id="PTHR30477:SF21">
    <property type="entry name" value="ABC-3 PROTEIN"/>
    <property type="match status" value="1"/>
</dbReference>
<evidence type="ECO:0000313" key="8">
    <source>
        <dbReference type="EMBL" id="AOZ73320.1"/>
    </source>
</evidence>
<organism evidence="8 9">
    <name type="scientific">Boudabousia tangfeifanii</name>
    <dbReference type="NCBI Taxonomy" id="1912795"/>
    <lineage>
        <taxon>Bacteria</taxon>
        <taxon>Bacillati</taxon>
        <taxon>Actinomycetota</taxon>
        <taxon>Actinomycetes</taxon>
        <taxon>Actinomycetales</taxon>
        <taxon>Actinomycetaceae</taxon>
        <taxon>Boudabousia</taxon>
    </lineage>
</organism>
<evidence type="ECO:0000256" key="1">
    <source>
        <dbReference type="ARBA" id="ARBA00004141"/>
    </source>
</evidence>
<reference evidence="8 9" key="1">
    <citation type="submission" date="2016-10" db="EMBL/GenBank/DDBJ databases">
        <title>Actinomyces aegypiusis sp. nov., isolated from the Aegypius monachus in Qinghai Tibet Plateau China.</title>
        <authorList>
            <person name="Wang Y."/>
        </authorList>
    </citation>
    <scope>NUCLEOTIDE SEQUENCE [LARGE SCALE GENOMIC DNA]</scope>
    <source>
        <strain evidence="8 9">VUL4_3</strain>
    </source>
</reference>
<comment type="subcellular location">
    <subcellularLocation>
        <location evidence="6">Cell membrane</location>
        <topology evidence="6">Multi-pass membrane protein</topology>
    </subcellularLocation>
    <subcellularLocation>
        <location evidence="1">Membrane</location>
        <topology evidence="1">Multi-pass membrane protein</topology>
    </subcellularLocation>
</comment>
<gene>
    <name evidence="8" type="ORF">BK816_08550</name>
</gene>
<proteinExistence type="inferred from homology"/>
<keyword evidence="5 7" id="KW-0472">Membrane</keyword>
<feature type="transmembrane region" description="Helical" evidence="7">
    <location>
        <begin position="205"/>
        <end position="222"/>
    </location>
</feature>
<dbReference type="Gene3D" id="1.10.3470.10">
    <property type="entry name" value="ABC transporter involved in vitamin B12 uptake, BtuC"/>
    <property type="match status" value="1"/>
</dbReference>